<dbReference type="PROSITE" id="PS51134">
    <property type="entry name" value="ZF_TFIIB"/>
    <property type="match status" value="1"/>
</dbReference>
<dbReference type="GO" id="GO:0097550">
    <property type="term" value="C:transcription preinitiation complex"/>
    <property type="evidence" value="ECO:0007669"/>
    <property type="project" value="TreeGrafter"/>
</dbReference>
<keyword evidence="8" id="KW-0804">Transcription</keyword>
<dbReference type="CDD" id="cd20554">
    <property type="entry name" value="CYCLIN_TFIIIB90_rpt2"/>
    <property type="match status" value="1"/>
</dbReference>
<dbReference type="GO" id="GO:0005634">
    <property type="term" value="C:nucleus"/>
    <property type="evidence" value="ECO:0007669"/>
    <property type="project" value="UniProtKB-SubCell"/>
</dbReference>
<evidence type="ECO:0000256" key="6">
    <source>
        <dbReference type="ARBA" id="ARBA00023015"/>
    </source>
</evidence>
<evidence type="ECO:0000256" key="13">
    <source>
        <dbReference type="SAM" id="MobiDB-lite"/>
    </source>
</evidence>
<dbReference type="InterPro" id="IPR013137">
    <property type="entry name" value="Znf_TFIIB"/>
</dbReference>
<keyword evidence="4 11" id="KW-0863">Zinc-finger</keyword>
<evidence type="ECO:0000256" key="5">
    <source>
        <dbReference type="ARBA" id="ARBA00022833"/>
    </source>
</evidence>
<comment type="subcellular location">
    <subcellularLocation>
        <location evidence="1">Nucleus</location>
    </subcellularLocation>
</comment>
<evidence type="ECO:0000256" key="1">
    <source>
        <dbReference type="ARBA" id="ARBA00004123"/>
    </source>
</evidence>
<evidence type="ECO:0000256" key="7">
    <source>
        <dbReference type="ARBA" id="ARBA00023159"/>
    </source>
</evidence>
<dbReference type="Pfam" id="PF07741">
    <property type="entry name" value="BRF1"/>
    <property type="match status" value="1"/>
</dbReference>
<evidence type="ECO:0000256" key="4">
    <source>
        <dbReference type="ARBA" id="ARBA00022771"/>
    </source>
</evidence>
<comment type="caution">
    <text evidence="15">The sequence shown here is derived from an EMBL/GenBank/DDBJ whole genome shotgun (WGS) entry which is preliminary data.</text>
</comment>
<name>A0A6V7V470_MELEN</name>
<dbReference type="Gene3D" id="2.20.25.10">
    <property type="match status" value="1"/>
</dbReference>
<proteinExistence type="inferred from homology"/>
<dbReference type="CDD" id="cd20553">
    <property type="entry name" value="CYCLIN_TFIIIB90_rpt1"/>
    <property type="match status" value="1"/>
</dbReference>
<keyword evidence="6" id="KW-0805">Transcription regulation</keyword>
<evidence type="ECO:0000256" key="10">
    <source>
        <dbReference type="ARBA" id="ARBA00031009"/>
    </source>
</evidence>
<evidence type="ECO:0000259" key="14">
    <source>
        <dbReference type="PROSITE" id="PS51134"/>
    </source>
</evidence>
<dbReference type="InterPro" id="IPR036915">
    <property type="entry name" value="Cyclin-like_sf"/>
</dbReference>
<evidence type="ECO:0000313" key="17">
    <source>
        <dbReference type="Proteomes" id="UP000580250"/>
    </source>
</evidence>
<evidence type="ECO:0000256" key="3">
    <source>
        <dbReference type="ARBA" id="ARBA00022723"/>
    </source>
</evidence>
<dbReference type="PANTHER" id="PTHR11618:SF4">
    <property type="entry name" value="TRANSCRIPTION FACTOR IIIB 90 KDA SUBUNIT"/>
    <property type="match status" value="1"/>
</dbReference>
<protein>
    <recommendedName>
        <fullName evidence="10">B-related factor 1</fullName>
    </recommendedName>
</protein>
<gene>
    <name evidence="15" type="ORF">MENT_LOCUS20398</name>
    <name evidence="16" type="ORF">MENT_LOCUS58450</name>
</gene>
<dbReference type="GO" id="GO:0001006">
    <property type="term" value="F:RNA polymerase III type 3 promoter sequence-specific DNA binding"/>
    <property type="evidence" value="ECO:0007669"/>
    <property type="project" value="TreeGrafter"/>
</dbReference>
<keyword evidence="12" id="KW-0175">Coiled coil</keyword>
<dbReference type="Gene3D" id="1.20.5.650">
    <property type="entry name" value="Single helix bin"/>
    <property type="match status" value="1"/>
</dbReference>
<dbReference type="InterPro" id="IPR000812">
    <property type="entry name" value="TFIIB"/>
</dbReference>
<comment type="similarity">
    <text evidence="2">Belongs to the TFIIB family.</text>
</comment>
<dbReference type="InterPro" id="IPR013763">
    <property type="entry name" value="Cyclin-like_dom"/>
</dbReference>
<dbReference type="FunFam" id="1.10.472.10:FF:000002">
    <property type="entry name" value="Transcription factor IIIB 90 kDa subunit"/>
    <property type="match status" value="1"/>
</dbReference>
<dbReference type="PANTHER" id="PTHR11618">
    <property type="entry name" value="TRANSCRIPTION INITIATION FACTOR IIB-RELATED"/>
    <property type="match status" value="1"/>
</dbReference>
<dbReference type="EMBL" id="CAJEWN010000148">
    <property type="protein sequence ID" value="CAD2169079.1"/>
    <property type="molecule type" value="Genomic_DNA"/>
</dbReference>
<dbReference type="SUPFAM" id="SSF47954">
    <property type="entry name" value="Cyclin-like"/>
    <property type="match status" value="2"/>
</dbReference>
<dbReference type="SMART" id="SM00385">
    <property type="entry name" value="CYCLIN"/>
    <property type="match status" value="2"/>
</dbReference>
<dbReference type="FunFam" id="1.10.472.10:FF:000121">
    <property type="entry name" value="Transcription factor IIIB"/>
    <property type="match status" value="1"/>
</dbReference>
<dbReference type="GO" id="GO:0070897">
    <property type="term" value="P:transcription preinitiation complex assembly"/>
    <property type="evidence" value="ECO:0007669"/>
    <property type="project" value="InterPro"/>
</dbReference>
<organism evidence="15 17">
    <name type="scientific">Meloidogyne enterolobii</name>
    <name type="common">Root-knot nematode worm</name>
    <name type="synonym">Meloidogyne mayaguensis</name>
    <dbReference type="NCBI Taxonomy" id="390850"/>
    <lineage>
        <taxon>Eukaryota</taxon>
        <taxon>Metazoa</taxon>
        <taxon>Ecdysozoa</taxon>
        <taxon>Nematoda</taxon>
        <taxon>Chromadorea</taxon>
        <taxon>Rhabditida</taxon>
        <taxon>Tylenchina</taxon>
        <taxon>Tylenchomorpha</taxon>
        <taxon>Tylenchoidea</taxon>
        <taxon>Meloidogynidae</taxon>
        <taxon>Meloidogyninae</taxon>
        <taxon>Meloidogyne</taxon>
    </lineage>
</organism>
<dbReference type="GO" id="GO:0017025">
    <property type="term" value="F:TBP-class protein binding"/>
    <property type="evidence" value="ECO:0007669"/>
    <property type="project" value="InterPro"/>
</dbReference>
<evidence type="ECO:0000256" key="9">
    <source>
        <dbReference type="ARBA" id="ARBA00023242"/>
    </source>
</evidence>
<dbReference type="OrthoDB" id="511529at2759"/>
<dbReference type="GO" id="GO:0000126">
    <property type="term" value="C:transcription factor TFIIIB complex"/>
    <property type="evidence" value="ECO:0007669"/>
    <property type="project" value="TreeGrafter"/>
</dbReference>
<dbReference type="Pfam" id="PF08271">
    <property type="entry name" value="Zn_Ribbon_TF"/>
    <property type="match status" value="1"/>
</dbReference>
<dbReference type="InterPro" id="IPR011665">
    <property type="entry name" value="BRF1_TBP-bd_dom"/>
</dbReference>
<keyword evidence="9" id="KW-0539">Nucleus</keyword>
<dbReference type="Gene3D" id="1.10.472.10">
    <property type="entry name" value="Cyclin-like"/>
    <property type="match status" value="2"/>
</dbReference>
<dbReference type="PRINTS" id="PR00685">
    <property type="entry name" value="TIFACTORIIB"/>
</dbReference>
<dbReference type="GO" id="GO:0000995">
    <property type="term" value="F:RNA polymerase III general transcription initiation factor activity"/>
    <property type="evidence" value="ECO:0007669"/>
    <property type="project" value="TreeGrafter"/>
</dbReference>
<keyword evidence="3" id="KW-0479">Metal-binding</keyword>
<evidence type="ECO:0000313" key="15">
    <source>
        <dbReference type="EMBL" id="CAD2169079.1"/>
    </source>
</evidence>
<dbReference type="SUPFAM" id="SSF57783">
    <property type="entry name" value="Zinc beta-ribbon"/>
    <property type="match status" value="1"/>
</dbReference>
<accession>A0A6V7V470</accession>
<evidence type="ECO:0000256" key="12">
    <source>
        <dbReference type="SAM" id="Coils"/>
    </source>
</evidence>
<dbReference type="InterPro" id="IPR013150">
    <property type="entry name" value="TFIIB_cyclin"/>
</dbReference>
<evidence type="ECO:0000256" key="2">
    <source>
        <dbReference type="ARBA" id="ARBA00010857"/>
    </source>
</evidence>
<dbReference type="AlphaFoldDB" id="A0A6V7V470"/>
<dbReference type="Pfam" id="PF00382">
    <property type="entry name" value="TFIIB"/>
    <property type="match status" value="2"/>
</dbReference>
<evidence type="ECO:0000256" key="11">
    <source>
        <dbReference type="PROSITE-ProRule" id="PRU00469"/>
    </source>
</evidence>
<dbReference type="GO" id="GO:0008270">
    <property type="term" value="F:zinc ion binding"/>
    <property type="evidence" value="ECO:0007669"/>
    <property type="project" value="UniProtKB-KW"/>
</dbReference>
<evidence type="ECO:0000313" key="16">
    <source>
        <dbReference type="EMBL" id="CAD2204698.1"/>
    </source>
</evidence>
<feature type="domain" description="TFIIB-type" evidence="14">
    <location>
        <begin position="1"/>
        <end position="32"/>
    </location>
</feature>
<dbReference type="Proteomes" id="UP000580250">
    <property type="component" value="Unassembled WGS sequence"/>
</dbReference>
<dbReference type="EMBL" id="CAJEWN010002651">
    <property type="protein sequence ID" value="CAD2204698.1"/>
    <property type="molecule type" value="Genomic_DNA"/>
</dbReference>
<reference evidence="15 17" key="1">
    <citation type="submission" date="2020-08" db="EMBL/GenBank/DDBJ databases">
        <authorList>
            <person name="Koutsovoulos G."/>
            <person name="Danchin GJ E."/>
        </authorList>
    </citation>
    <scope>NUCLEOTIDE SEQUENCE [LARGE SCALE GENOMIC DNA]</scope>
</reference>
<feature type="coiled-coil region" evidence="12">
    <location>
        <begin position="290"/>
        <end position="317"/>
    </location>
</feature>
<keyword evidence="7" id="KW-0010">Activator</keyword>
<feature type="region of interest" description="Disordered" evidence="13">
    <location>
        <begin position="472"/>
        <end position="507"/>
    </location>
</feature>
<sequence length="533" mass="60315">MTRTCPFCNSSEIEEDAGRGDAICTGCGAVLEESNIISDVQFQERGGGQEVIGQFVSRDRAQPTCLGGINGLPRTESRETTFQRGRKRLQEVANQLRINQHCVELAFGFFKMCVTKKLTRGRLRSHVVVACLYMACRSENTSHLLLDFSDATQINIFDLGRTLGFLSRSLFIKLPPTDPCIYVLRFSAMLDFGDKQKEIALLATRIIQRMKRDWMSTGRRPTGICGAALLLASRAFNLNRSVADIVNIVHVSHGVVKRRLDEFANTPSGLLTIDEFNNVDLEESEDPPAFQESKKRMIEEEKRKRDEEKAADSAVNEFEPLRREFEVELQKRLKNSPYAKMIVGNIADQGVPELSKASCILRDEMMDTVFELAEEHSPSTSSYSEYGPTLESLGLKPSYSQQVERKINETIKSDSNNTEGDGNLDLTGIDDDEIDSYILTDTEASIKSKYWMARNSEHLQLMAEKRKIKEEAQNIKKEKTTTQPQRKKRKPNANSALKKEASDPNEAMLQVIKEKNLSNKINYEILKKIEEEF</sequence>
<keyword evidence="5" id="KW-0862">Zinc</keyword>
<evidence type="ECO:0000256" key="8">
    <source>
        <dbReference type="ARBA" id="ARBA00023163"/>
    </source>
</evidence>